<feature type="transmembrane region" description="Helical" evidence="5">
    <location>
        <begin position="218"/>
        <end position="235"/>
    </location>
</feature>
<dbReference type="InterPro" id="IPR038770">
    <property type="entry name" value="Na+/solute_symporter_sf"/>
</dbReference>
<evidence type="ECO:0000313" key="7">
    <source>
        <dbReference type="EMBL" id="MBC8363141.1"/>
    </source>
</evidence>
<feature type="transmembrane region" description="Helical" evidence="5">
    <location>
        <begin position="362"/>
        <end position="385"/>
    </location>
</feature>
<evidence type="ECO:0000256" key="3">
    <source>
        <dbReference type="ARBA" id="ARBA00022989"/>
    </source>
</evidence>
<feature type="transmembrane region" description="Helical" evidence="5">
    <location>
        <begin position="187"/>
        <end position="206"/>
    </location>
</feature>
<evidence type="ECO:0000256" key="5">
    <source>
        <dbReference type="SAM" id="Phobius"/>
    </source>
</evidence>
<dbReference type="AlphaFoldDB" id="A0A8J6TP43"/>
<feature type="transmembrane region" description="Helical" evidence="5">
    <location>
        <begin position="24"/>
        <end position="42"/>
    </location>
</feature>
<name>A0A8J6TP43_9BACT</name>
<feature type="transmembrane region" description="Helical" evidence="5">
    <location>
        <begin position="274"/>
        <end position="292"/>
    </location>
</feature>
<feature type="transmembrane region" description="Helical" evidence="5">
    <location>
        <begin position="115"/>
        <end position="137"/>
    </location>
</feature>
<evidence type="ECO:0000256" key="2">
    <source>
        <dbReference type="ARBA" id="ARBA00022692"/>
    </source>
</evidence>
<evidence type="ECO:0000259" key="6">
    <source>
        <dbReference type="Pfam" id="PF00999"/>
    </source>
</evidence>
<dbReference type="Gene3D" id="1.20.1530.20">
    <property type="match status" value="1"/>
</dbReference>
<feature type="transmembrane region" description="Helical" evidence="5">
    <location>
        <begin position="333"/>
        <end position="356"/>
    </location>
</feature>
<evidence type="ECO:0000256" key="1">
    <source>
        <dbReference type="ARBA" id="ARBA00004141"/>
    </source>
</evidence>
<dbReference type="PANTHER" id="PTHR31102">
    <property type="match status" value="1"/>
</dbReference>
<evidence type="ECO:0000313" key="8">
    <source>
        <dbReference type="Proteomes" id="UP000603434"/>
    </source>
</evidence>
<dbReference type="GO" id="GO:0015297">
    <property type="term" value="F:antiporter activity"/>
    <property type="evidence" value="ECO:0007669"/>
    <property type="project" value="InterPro"/>
</dbReference>
<protein>
    <submittedName>
        <fullName evidence="7">Cation:proton antiporter</fullName>
    </submittedName>
</protein>
<dbReference type="GO" id="GO:1902600">
    <property type="term" value="P:proton transmembrane transport"/>
    <property type="evidence" value="ECO:0007669"/>
    <property type="project" value="InterPro"/>
</dbReference>
<feature type="domain" description="Cation/H+ exchanger transmembrane" evidence="6">
    <location>
        <begin position="10"/>
        <end position="382"/>
    </location>
</feature>
<comment type="subcellular location">
    <subcellularLocation>
        <location evidence="1">Membrane</location>
        <topology evidence="1">Multi-pass membrane protein</topology>
    </subcellularLocation>
</comment>
<dbReference type="Pfam" id="PF00999">
    <property type="entry name" value="Na_H_Exchanger"/>
    <property type="match status" value="1"/>
</dbReference>
<feature type="transmembrane region" description="Helical" evidence="5">
    <location>
        <begin position="241"/>
        <end position="258"/>
    </location>
</feature>
<keyword evidence="2 5" id="KW-0812">Transmembrane</keyword>
<keyword evidence="3 5" id="KW-1133">Transmembrane helix</keyword>
<proteinExistence type="predicted"/>
<dbReference type="Proteomes" id="UP000603434">
    <property type="component" value="Unassembled WGS sequence"/>
</dbReference>
<organism evidence="7 8">
    <name type="scientific">Candidatus Desulfatibia profunda</name>
    <dbReference type="NCBI Taxonomy" id="2841695"/>
    <lineage>
        <taxon>Bacteria</taxon>
        <taxon>Pseudomonadati</taxon>
        <taxon>Thermodesulfobacteriota</taxon>
        <taxon>Desulfobacteria</taxon>
        <taxon>Desulfobacterales</taxon>
        <taxon>Desulfobacterales incertae sedis</taxon>
        <taxon>Candidatus Desulfatibia</taxon>
    </lineage>
</organism>
<dbReference type="InterPro" id="IPR006153">
    <property type="entry name" value="Cation/H_exchanger_TM"/>
</dbReference>
<dbReference type="EMBL" id="JACNJH010000260">
    <property type="protein sequence ID" value="MBC8363141.1"/>
    <property type="molecule type" value="Genomic_DNA"/>
</dbReference>
<dbReference type="GO" id="GO:0016020">
    <property type="term" value="C:membrane"/>
    <property type="evidence" value="ECO:0007669"/>
    <property type="project" value="UniProtKB-SubCell"/>
</dbReference>
<feature type="transmembrane region" description="Helical" evidence="5">
    <location>
        <begin position="83"/>
        <end position="103"/>
    </location>
</feature>
<reference evidence="7 8" key="1">
    <citation type="submission" date="2020-08" db="EMBL/GenBank/DDBJ databases">
        <title>Bridging the membrane lipid divide: bacteria of the FCB group superphylum have the potential to synthesize archaeal ether lipids.</title>
        <authorList>
            <person name="Villanueva L."/>
            <person name="Von Meijenfeldt F.A.B."/>
            <person name="Westbye A.B."/>
            <person name="Yadav S."/>
            <person name="Hopmans E.C."/>
            <person name="Dutilh B.E."/>
            <person name="Sinninghe Damste J.S."/>
        </authorList>
    </citation>
    <scope>NUCLEOTIDE SEQUENCE [LARGE SCALE GENOMIC DNA]</scope>
    <source>
        <strain evidence="7">NIOZ-UU30</strain>
    </source>
</reference>
<evidence type="ECO:0000256" key="4">
    <source>
        <dbReference type="ARBA" id="ARBA00023136"/>
    </source>
</evidence>
<gene>
    <name evidence="7" type="ORF">H8E23_17285</name>
</gene>
<dbReference type="InterPro" id="IPR051843">
    <property type="entry name" value="CPA1_transporter"/>
</dbReference>
<keyword evidence="4 5" id="KW-0472">Membrane</keyword>
<accession>A0A8J6TP43</accession>
<feature type="transmembrane region" description="Helical" evidence="5">
    <location>
        <begin position="149"/>
        <end position="175"/>
    </location>
</feature>
<dbReference type="PANTHER" id="PTHR31102:SF1">
    <property type="entry name" value="CATION_H+ EXCHANGER DOMAIN-CONTAINING PROTEIN"/>
    <property type="match status" value="1"/>
</dbReference>
<feature type="transmembrane region" description="Helical" evidence="5">
    <location>
        <begin position="298"/>
        <end position="321"/>
    </location>
</feature>
<sequence length="494" mass="54201">MALSLALIIILGLGADYLFNRIKLPGLIGMLLVGVLAGPYVLNMMSPEIMKVSGDFRKIALIVILLRAGFELRRDALHRVGRAAVTMSAVPAVFEIAGVMLVAPKLLQMTYLEAAILGSILAAVSPAVVVPLMIDFMDRGRGSEKGIPTMVLGASSLDDVFVIVLFTIFLGMYGGDQGNILFKLAEIPISIILGTIIGLIPGYFLYRLFTKYDWRPPKRTMMVMGVAIMLTWLEAACEKHVPMASLLGVMAIGFIILEKSEPIAHIISQKLKKLWVFAELLLFILVGAQVNIHVAWKAGLAGTLVIFIGLIFRSVGTYVSLLGTPFDWKERLFCVVAYIPKATVQAAIGAIPLAAGVASGEVILAVAVLSILLTAPIGAIGIMIFGEKILDHGERSIYRFKELREKLALPHVGERVRNKLSGKVWKVIEQKELWLEEPAAAGNLAEPSKLIPAIYLRYWEEQTSKGPGKGRTKSFQYSLKDSSFQEHWEILYDW</sequence>
<comment type="caution">
    <text evidence="7">The sequence shown here is derived from an EMBL/GenBank/DDBJ whole genome shotgun (WGS) entry which is preliminary data.</text>
</comment>